<dbReference type="AlphaFoldDB" id="A0A6C0JJ30"/>
<proteinExistence type="predicted"/>
<name>A0A6C0JJ30_9ZZZZ</name>
<protein>
    <submittedName>
        <fullName evidence="1">Uncharacterized protein</fullName>
    </submittedName>
</protein>
<reference evidence="1" key="1">
    <citation type="journal article" date="2020" name="Nature">
        <title>Giant virus diversity and host interactions through global metagenomics.</title>
        <authorList>
            <person name="Schulz F."/>
            <person name="Roux S."/>
            <person name="Paez-Espino D."/>
            <person name="Jungbluth S."/>
            <person name="Walsh D.A."/>
            <person name="Denef V.J."/>
            <person name="McMahon K.D."/>
            <person name="Konstantinidis K.T."/>
            <person name="Eloe-Fadrosh E.A."/>
            <person name="Kyrpides N.C."/>
            <person name="Woyke T."/>
        </authorList>
    </citation>
    <scope>NUCLEOTIDE SEQUENCE</scope>
    <source>
        <strain evidence="1">GVMAG-M-3300027708-5</strain>
    </source>
</reference>
<sequence>MSESRIFINVERFTEKDVWGDNLVESHGFPGTFTYGQMHDLAIANNCNLIIKSGEKGKWYLKNKPFERTREGLRADKYGRAKHVTYLIEYEETDDNGEATVET</sequence>
<dbReference type="EMBL" id="MN740404">
    <property type="protein sequence ID" value="QHU04796.1"/>
    <property type="molecule type" value="Genomic_DNA"/>
</dbReference>
<evidence type="ECO:0000313" key="1">
    <source>
        <dbReference type="EMBL" id="QHU04796.1"/>
    </source>
</evidence>
<organism evidence="1">
    <name type="scientific">viral metagenome</name>
    <dbReference type="NCBI Taxonomy" id="1070528"/>
    <lineage>
        <taxon>unclassified sequences</taxon>
        <taxon>metagenomes</taxon>
        <taxon>organismal metagenomes</taxon>
    </lineage>
</organism>
<accession>A0A6C0JJ30</accession>